<dbReference type="RefSeq" id="WP_205105762.1">
    <property type="nucleotide sequence ID" value="NZ_JACJJG010000108.1"/>
</dbReference>
<evidence type="ECO:0000313" key="3">
    <source>
        <dbReference type="Proteomes" id="UP000706891"/>
    </source>
</evidence>
<dbReference type="Gene3D" id="2.60.40.2340">
    <property type="match status" value="1"/>
</dbReference>
<name>A0A938WV01_9BACT</name>
<dbReference type="EMBL" id="JACJJG010000108">
    <property type="protein sequence ID" value="MBM6674654.1"/>
    <property type="molecule type" value="Genomic_DNA"/>
</dbReference>
<organism evidence="2 3">
    <name type="scientific">Marseilla massiliensis</name>
    <dbReference type="NCBI Taxonomy" id="1841864"/>
    <lineage>
        <taxon>Bacteria</taxon>
        <taxon>Pseudomonadati</taxon>
        <taxon>Bacteroidota</taxon>
        <taxon>Bacteroidia</taxon>
        <taxon>Bacteroidales</taxon>
        <taxon>Prevotellaceae</taxon>
        <taxon>Marseilla</taxon>
    </lineage>
</organism>
<feature type="domain" description="Putative carbohydrate metabolism" evidence="1">
    <location>
        <begin position="133"/>
        <end position="384"/>
    </location>
</feature>
<dbReference type="InterPro" id="IPR025112">
    <property type="entry name" value="PCMD"/>
</dbReference>
<dbReference type="Pfam" id="PF13201">
    <property type="entry name" value="PCMD"/>
    <property type="match status" value="1"/>
</dbReference>
<gene>
    <name evidence="2" type="ORF">H6A34_12310</name>
</gene>
<dbReference type="Gene3D" id="2.60.120.890">
    <property type="entry name" value="BT2081, beta-jelly-roll domain"/>
    <property type="match status" value="1"/>
</dbReference>
<dbReference type="AlphaFoldDB" id="A0A938WV01"/>
<evidence type="ECO:0000313" key="2">
    <source>
        <dbReference type="EMBL" id="MBM6674654.1"/>
    </source>
</evidence>
<proteinExistence type="predicted"/>
<dbReference type="InterPro" id="IPR038653">
    <property type="entry name" value="Put_CMD_sf"/>
</dbReference>
<comment type="caution">
    <text evidence="2">The sequence shown here is derived from an EMBL/GenBank/DDBJ whole genome shotgun (WGS) entry which is preliminary data.</text>
</comment>
<accession>A0A938WV01</accession>
<reference evidence="2" key="1">
    <citation type="submission" date="2020-08" db="EMBL/GenBank/DDBJ databases">
        <authorList>
            <person name="Cejkova D."/>
            <person name="Kubasova T."/>
            <person name="Jahodarova E."/>
            <person name="Rychlik I."/>
        </authorList>
    </citation>
    <scope>NUCLEOTIDE SEQUENCE</scope>
    <source>
        <strain evidence="2">An824</strain>
    </source>
</reference>
<protein>
    <submittedName>
        <fullName evidence="2">PCMD domain-containing protein</fullName>
    </submittedName>
</protein>
<dbReference type="PROSITE" id="PS51257">
    <property type="entry name" value="PROKAR_LIPOPROTEIN"/>
    <property type="match status" value="1"/>
</dbReference>
<evidence type="ECO:0000259" key="1">
    <source>
        <dbReference type="Pfam" id="PF13201"/>
    </source>
</evidence>
<dbReference type="Proteomes" id="UP000706891">
    <property type="component" value="Unassembled WGS sequence"/>
</dbReference>
<keyword evidence="3" id="KW-1185">Reference proteome</keyword>
<sequence length="390" mass="42136">MKIINLLLGAALCCSLSSCFKDEPLNAECDIEQAYVHVDDPTDIFFAASDTLVNVLSDADNVVFEIKDDADVSAMAPMFRLTEGATITPENGSVHDFSDGKSVVYTVTSQDGAWQRTYNVSFRVAYNVSEYDFENIRYVDGDMGGGYYEWSDLSSSGEWIGNWATGNPGFYLTAALGSTITPAEEFPSAPVDDGHSGRGVKLETKSTGPLGTLIGPMGIAAGNLFIGEFDASKALSGSDGAMQATSFGRTFSGEPLQFTGWYKYTSAGQCVDGNRQPIADTYDQGDIYAVLYRNQDANGNAFTLHGDDVKTSPQIVAIAQVPQVTDTDGWTEFTVDFEYRQELDRDLLANRGYNLAVVFTSSIDGASFRGAIGSTLYIDEVKVICADNQE</sequence>
<reference evidence="2" key="2">
    <citation type="journal article" date="2021" name="Sci. Rep.">
        <title>The distribution of antibiotic resistance genes in chicken gut microbiota commensals.</title>
        <authorList>
            <person name="Juricova H."/>
            <person name="Matiasovicova J."/>
            <person name="Kubasova T."/>
            <person name="Cejkova D."/>
            <person name="Rychlik I."/>
        </authorList>
    </citation>
    <scope>NUCLEOTIDE SEQUENCE</scope>
    <source>
        <strain evidence="2">An824</strain>
    </source>
</reference>